<dbReference type="EMBL" id="BMAU01021050">
    <property type="protein sequence ID" value="GFX88237.1"/>
    <property type="molecule type" value="Genomic_DNA"/>
</dbReference>
<comment type="caution">
    <text evidence="2">The sequence shown here is derived from an EMBL/GenBank/DDBJ whole genome shotgun (WGS) entry which is preliminary data.</text>
</comment>
<evidence type="ECO:0000313" key="2">
    <source>
        <dbReference type="EMBL" id="GFX88237.1"/>
    </source>
</evidence>
<feature type="region of interest" description="Disordered" evidence="1">
    <location>
        <begin position="1"/>
        <end position="64"/>
    </location>
</feature>
<organism evidence="2 3">
    <name type="scientific">Trichonephila clavipes</name>
    <name type="common">Golden silk orbweaver</name>
    <name type="synonym">Nephila clavipes</name>
    <dbReference type="NCBI Taxonomy" id="2585209"/>
    <lineage>
        <taxon>Eukaryota</taxon>
        <taxon>Metazoa</taxon>
        <taxon>Ecdysozoa</taxon>
        <taxon>Arthropoda</taxon>
        <taxon>Chelicerata</taxon>
        <taxon>Arachnida</taxon>
        <taxon>Araneae</taxon>
        <taxon>Araneomorphae</taxon>
        <taxon>Entelegynae</taxon>
        <taxon>Araneoidea</taxon>
        <taxon>Nephilidae</taxon>
        <taxon>Trichonephila</taxon>
    </lineage>
</organism>
<dbReference type="Proteomes" id="UP000887159">
    <property type="component" value="Unassembled WGS sequence"/>
</dbReference>
<evidence type="ECO:0000313" key="3">
    <source>
        <dbReference type="Proteomes" id="UP000887159"/>
    </source>
</evidence>
<sequence length="86" mass="9463">MVRKKQQTIPEQRRAKNTPTTSRNGRDSAASEVPPGVTDMDIPLPGTPQASRPRTPENAGPTSMHCKKLKDLAYLIELYSVTIETS</sequence>
<protein>
    <submittedName>
        <fullName evidence="2">Uncharacterized protein</fullName>
    </submittedName>
</protein>
<keyword evidence="3" id="KW-1185">Reference proteome</keyword>
<evidence type="ECO:0000256" key="1">
    <source>
        <dbReference type="SAM" id="MobiDB-lite"/>
    </source>
</evidence>
<proteinExistence type="predicted"/>
<reference evidence="2" key="1">
    <citation type="submission" date="2020-08" db="EMBL/GenBank/DDBJ databases">
        <title>Multicomponent nature underlies the extraordinary mechanical properties of spider dragline silk.</title>
        <authorList>
            <person name="Kono N."/>
            <person name="Nakamura H."/>
            <person name="Mori M."/>
            <person name="Yoshida Y."/>
            <person name="Ohtoshi R."/>
            <person name="Malay A.D."/>
            <person name="Moran D.A.P."/>
            <person name="Tomita M."/>
            <person name="Numata K."/>
            <person name="Arakawa K."/>
        </authorList>
    </citation>
    <scope>NUCLEOTIDE SEQUENCE</scope>
</reference>
<accession>A0A8X6R9B2</accession>
<gene>
    <name evidence="2" type="ORF">TNCV_1066531</name>
</gene>
<name>A0A8X6R9B2_TRICX</name>
<dbReference type="AlphaFoldDB" id="A0A8X6R9B2"/>